<feature type="transmembrane region" description="Helical" evidence="5">
    <location>
        <begin position="124"/>
        <end position="139"/>
    </location>
</feature>
<feature type="transmembrane region" description="Helical" evidence="5">
    <location>
        <begin position="372"/>
        <end position="391"/>
    </location>
</feature>
<feature type="transmembrane region" description="Helical" evidence="5">
    <location>
        <begin position="151"/>
        <end position="168"/>
    </location>
</feature>
<keyword evidence="4 5" id="KW-0472">Membrane</keyword>
<sequence length="397" mass="45381">MFNKTKLPIPLIHFYVIVSSLFLQALTFADLYRSFAYLNLLFVLGFAFSYYKQTAQEHAVVIYGAVALWLAFIGAEWFATQHFPFDIKSVRHLLLAIGLMIGITFLSSYHAIIKPKLMNVSSNLVYLYTISQGVALYFLQKDFGTTKNPHYLAIFSAFFLVIGCFLAIKHQRLIHRYLLGLSSIILGVVLINTSSRPTWIGLLLSVGIIAIFLRRKHAMFLLLATSVLCVGLAATNIGNFKSRWEDLIMHANTEERVTIWQDAWEMQNNSNIFQWVFGHGLHGFEQEFPRYSRYHIKENIDFNSPHNAVLEVLYQYGVVGTLLVLAGLLSLYRFIISAYLRSRVDYSPAWIYLLLLMVVTIDIFSVGITMPFFVSMNLNVLAVVTGICLYLKHIRSR</sequence>
<evidence type="ECO:0000256" key="2">
    <source>
        <dbReference type="ARBA" id="ARBA00022692"/>
    </source>
</evidence>
<dbReference type="PANTHER" id="PTHR37422:SF13">
    <property type="entry name" value="LIPOPOLYSACCHARIDE BIOSYNTHESIS PROTEIN PA4999-RELATED"/>
    <property type="match status" value="1"/>
</dbReference>
<feature type="transmembrane region" description="Helical" evidence="5">
    <location>
        <begin position="60"/>
        <end position="80"/>
    </location>
</feature>
<evidence type="ECO:0000313" key="7">
    <source>
        <dbReference type="EMBL" id="MDP8567538.1"/>
    </source>
</evidence>
<comment type="subcellular location">
    <subcellularLocation>
        <location evidence="1">Membrane</location>
        <topology evidence="1">Multi-pass membrane protein</topology>
    </subcellularLocation>
</comment>
<dbReference type="RefSeq" id="WP_306389262.1">
    <property type="nucleotide sequence ID" value="NZ_JAVCAP010000014.1"/>
</dbReference>
<feature type="transmembrane region" description="Helical" evidence="5">
    <location>
        <begin position="173"/>
        <end position="191"/>
    </location>
</feature>
<keyword evidence="3 5" id="KW-1133">Transmembrane helix</keyword>
<feature type="transmembrane region" description="Helical" evidence="5">
    <location>
        <begin position="347"/>
        <end position="366"/>
    </location>
</feature>
<dbReference type="Pfam" id="PF04932">
    <property type="entry name" value="Wzy_C"/>
    <property type="match status" value="1"/>
</dbReference>
<feature type="transmembrane region" description="Helical" evidence="5">
    <location>
        <begin position="220"/>
        <end position="240"/>
    </location>
</feature>
<evidence type="ECO:0000259" key="6">
    <source>
        <dbReference type="Pfam" id="PF04932"/>
    </source>
</evidence>
<dbReference type="PANTHER" id="PTHR37422">
    <property type="entry name" value="TEICHURONIC ACID BIOSYNTHESIS PROTEIN TUAE"/>
    <property type="match status" value="1"/>
</dbReference>
<feature type="domain" description="O-antigen ligase-related" evidence="6">
    <location>
        <begin position="182"/>
        <end position="325"/>
    </location>
</feature>
<evidence type="ECO:0000256" key="3">
    <source>
        <dbReference type="ARBA" id="ARBA00022989"/>
    </source>
</evidence>
<feature type="transmembrane region" description="Helical" evidence="5">
    <location>
        <begin position="313"/>
        <end position="335"/>
    </location>
</feature>
<evidence type="ECO:0000256" key="1">
    <source>
        <dbReference type="ARBA" id="ARBA00004141"/>
    </source>
</evidence>
<evidence type="ECO:0000256" key="5">
    <source>
        <dbReference type="SAM" id="Phobius"/>
    </source>
</evidence>
<organism evidence="7 8">
    <name type="scientific">Methylophilus aquaticus</name>
    <dbReference type="NCBI Taxonomy" id="1971610"/>
    <lineage>
        <taxon>Bacteria</taxon>
        <taxon>Pseudomonadati</taxon>
        <taxon>Pseudomonadota</taxon>
        <taxon>Betaproteobacteria</taxon>
        <taxon>Nitrosomonadales</taxon>
        <taxon>Methylophilaceae</taxon>
        <taxon>Methylophilus</taxon>
    </lineage>
</organism>
<name>A0ABT9JSH9_9PROT</name>
<evidence type="ECO:0000256" key="4">
    <source>
        <dbReference type="ARBA" id="ARBA00023136"/>
    </source>
</evidence>
<comment type="caution">
    <text evidence="7">The sequence shown here is derived from an EMBL/GenBank/DDBJ whole genome shotgun (WGS) entry which is preliminary data.</text>
</comment>
<gene>
    <name evidence="7" type="ORF">Q9291_06725</name>
</gene>
<protein>
    <submittedName>
        <fullName evidence="7">O-antigen ligase family protein</fullName>
    </submittedName>
</protein>
<feature type="transmembrane region" description="Helical" evidence="5">
    <location>
        <begin position="12"/>
        <end position="29"/>
    </location>
</feature>
<dbReference type="InterPro" id="IPR007016">
    <property type="entry name" value="O-antigen_ligase-rel_domated"/>
</dbReference>
<feature type="transmembrane region" description="Helical" evidence="5">
    <location>
        <begin position="197"/>
        <end position="213"/>
    </location>
</feature>
<evidence type="ECO:0000313" key="8">
    <source>
        <dbReference type="Proteomes" id="UP001225906"/>
    </source>
</evidence>
<keyword evidence="7" id="KW-0436">Ligase</keyword>
<dbReference type="GO" id="GO:0016874">
    <property type="term" value="F:ligase activity"/>
    <property type="evidence" value="ECO:0007669"/>
    <property type="project" value="UniProtKB-KW"/>
</dbReference>
<keyword evidence="2 5" id="KW-0812">Transmembrane</keyword>
<proteinExistence type="predicted"/>
<dbReference type="InterPro" id="IPR051533">
    <property type="entry name" value="WaaL-like"/>
</dbReference>
<reference evidence="8" key="1">
    <citation type="journal article" date="2019" name="Int. J. Syst. Evol. Microbiol.">
        <title>The Global Catalogue of Microorganisms (GCM) 10K type strain sequencing project: providing services to taxonomists for standard genome sequencing and annotation.</title>
        <authorList>
            <consortium name="The Broad Institute Genomics Platform"/>
            <consortium name="The Broad Institute Genome Sequencing Center for Infectious Disease"/>
            <person name="Wu L."/>
            <person name="Ma J."/>
        </authorList>
    </citation>
    <scope>NUCLEOTIDE SEQUENCE [LARGE SCALE GENOMIC DNA]</scope>
    <source>
        <strain evidence="8">VKM B-3159</strain>
    </source>
</reference>
<accession>A0ABT9JSH9</accession>
<dbReference type="Proteomes" id="UP001225906">
    <property type="component" value="Unassembled WGS sequence"/>
</dbReference>
<keyword evidence="8" id="KW-1185">Reference proteome</keyword>
<feature type="transmembrane region" description="Helical" evidence="5">
    <location>
        <begin position="35"/>
        <end position="51"/>
    </location>
</feature>
<feature type="transmembrane region" description="Helical" evidence="5">
    <location>
        <begin position="92"/>
        <end position="112"/>
    </location>
</feature>
<dbReference type="EMBL" id="JAVCAP010000014">
    <property type="protein sequence ID" value="MDP8567538.1"/>
    <property type="molecule type" value="Genomic_DNA"/>
</dbReference>